<proteinExistence type="inferred from homology"/>
<dbReference type="GO" id="GO:0006183">
    <property type="term" value="P:GTP biosynthetic process"/>
    <property type="evidence" value="ECO:0007669"/>
    <property type="project" value="InterPro"/>
</dbReference>
<protein>
    <recommendedName>
        <fullName evidence="3">nucleoside-diphosphate kinase</fullName>
        <ecNumber evidence="3">2.7.4.6</ecNumber>
    </recommendedName>
</protein>
<evidence type="ECO:0000259" key="10">
    <source>
        <dbReference type="SMART" id="SM00562"/>
    </source>
</evidence>
<organism evidence="11 12">
    <name type="scientific">Plasmodium reichenowi</name>
    <dbReference type="NCBI Taxonomy" id="5854"/>
    <lineage>
        <taxon>Eukaryota</taxon>
        <taxon>Sar</taxon>
        <taxon>Alveolata</taxon>
        <taxon>Apicomplexa</taxon>
        <taxon>Aconoidasida</taxon>
        <taxon>Haemosporida</taxon>
        <taxon>Plasmodiidae</taxon>
        <taxon>Plasmodium</taxon>
        <taxon>Plasmodium (Laverania)</taxon>
    </lineage>
</organism>
<feature type="compositionally biased region" description="Basic and acidic residues" evidence="9">
    <location>
        <begin position="1637"/>
        <end position="1653"/>
    </location>
</feature>
<accession>A0A060RUT8</accession>
<dbReference type="EC" id="2.7.4.6" evidence="3"/>
<dbReference type="VEuPathDB" id="PlasmoDB:PRG01_0213500"/>
<evidence type="ECO:0000256" key="6">
    <source>
        <dbReference type="PROSITE-ProRule" id="PRU00706"/>
    </source>
</evidence>
<evidence type="ECO:0000256" key="2">
    <source>
        <dbReference type="ARBA" id="ARBA00008142"/>
    </source>
</evidence>
<keyword evidence="5 11" id="KW-0418">Kinase</keyword>
<evidence type="ECO:0000256" key="1">
    <source>
        <dbReference type="ARBA" id="ARBA00001946"/>
    </source>
</evidence>
<dbReference type="GO" id="GO:0006228">
    <property type="term" value="P:UTP biosynthetic process"/>
    <property type="evidence" value="ECO:0007669"/>
    <property type="project" value="InterPro"/>
</dbReference>
<feature type="domain" description="Nucleoside diphosphate kinase-like" evidence="10">
    <location>
        <begin position="147"/>
        <end position="288"/>
    </location>
</feature>
<dbReference type="VEuPathDB" id="PlasmoDB:PRCDC_0604200"/>
<dbReference type="GO" id="GO:0006241">
    <property type="term" value="P:CTP biosynthetic process"/>
    <property type="evidence" value="ECO:0007669"/>
    <property type="project" value="InterPro"/>
</dbReference>
<evidence type="ECO:0000256" key="7">
    <source>
        <dbReference type="RuleBase" id="RU004011"/>
    </source>
</evidence>
<keyword evidence="8" id="KW-0175">Coiled coil</keyword>
<evidence type="ECO:0000313" key="11">
    <source>
        <dbReference type="EMBL" id="CDO63244.1"/>
    </source>
</evidence>
<dbReference type="EMBL" id="HG810767">
    <property type="protein sequence ID" value="CDO63244.1"/>
    <property type="molecule type" value="Genomic_DNA"/>
</dbReference>
<evidence type="ECO:0000256" key="4">
    <source>
        <dbReference type="ARBA" id="ARBA00022679"/>
    </source>
</evidence>
<evidence type="ECO:0000256" key="8">
    <source>
        <dbReference type="SAM" id="Coils"/>
    </source>
</evidence>
<name>A0A060RUT8_PLARE</name>
<dbReference type="InterPro" id="IPR001564">
    <property type="entry name" value="Nucleoside_diP_kinase"/>
</dbReference>
<reference evidence="11" key="2">
    <citation type="submission" date="2014-05" db="EMBL/GenBank/DDBJ databases">
        <title>The genome sequences of chimpanzee malaria parasites reveal the path to human adaptation.</title>
        <authorList>
            <person name="Otto T.D."/>
            <person name="Rayner J.C."/>
            <person name="Boehme U."/>
            <person name="Pain A."/>
            <person name="Spottiswoode N."/>
            <person name="Sanders M."/>
            <person name="Quail M."/>
            <person name="Ollomo B."/>
            <person name="Renaud F."/>
            <person name="Thomas A.W."/>
            <person name="Prugnolle F."/>
            <person name="Conway D.J."/>
            <person name="Newbold C."/>
            <person name="Berriman M."/>
        </authorList>
    </citation>
    <scope>NUCLEOTIDE SEQUENCE [LARGE SCALE GENOMIC DNA]</scope>
    <source>
        <strain evidence="11">CDC</strain>
    </source>
</reference>
<feature type="compositionally biased region" description="Basic residues" evidence="9">
    <location>
        <begin position="1654"/>
        <end position="1673"/>
    </location>
</feature>
<evidence type="ECO:0000256" key="5">
    <source>
        <dbReference type="ARBA" id="ARBA00022777"/>
    </source>
</evidence>
<dbReference type="GO" id="GO:0004550">
    <property type="term" value="F:nucleoside diphosphate kinase activity"/>
    <property type="evidence" value="ECO:0007669"/>
    <property type="project" value="UniProtKB-EC"/>
</dbReference>
<dbReference type="Proteomes" id="UP000027581">
    <property type="component" value="Unassembled WGS sequence"/>
</dbReference>
<comment type="similarity">
    <text evidence="2 6 7">Belongs to the NDK family.</text>
</comment>
<dbReference type="PROSITE" id="PS51374">
    <property type="entry name" value="NDPK_LIKE"/>
    <property type="match status" value="1"/>
</dbReference>
<feature type="coiled-coil region" evidence="8">
    <location>
        <begin position="1271"/>
        <end position="1330"/>
    </location>
</feature>
<sequence>MKDERCIFIILPDVTNDLKDEEVLEKLEEKNFIILKKKKVHLTENEIKEIFDFTPEQYNDINEFYDYIESGLSLISLIEHIEGDTISKLNSLTKSTSILIKDEKYFECLEYQCNLKCKNVPFYFSKNEWYFIRDIDFFFPSYDNISLERTFIILKPDVVEMNKMNAIVSDILNFDLLIVAIKRGVLSVERAKKLYSDLVDKPYYNDLIDFMTSSKGIVCLLIEGLNCIRRAQILCGPSFSLVDFEHMPNYCLKKKYGTNQMENAVHISKDDNVEKEIDLFFGNENFKNENGIMIIKESILGVDGLMRLREYLNDYGFRILEEKLVSMRKDEIKSIYDMNGINYLNDHSRLQENIGNNNLIEESNFIIILLSRINCHTCLHYLKYLDIINKCENKKWNNVKFSFAINNCDKDKFCIEKKSEDVIYVYDVKKVNELIKKYFIFERYNDKITIDMIKNFLFCKNVTNKIYKDEGNIKLSNVLMEGLSKICEKKPMNNSAVFWLCKWIKQREKEIKNDIKIEEELKRKEDILNLEKKKKKGMNRSDTMEVNNFNKSLKLCDDDKLLNVYKNKEIIIIPDIKEDNVDFLDEKDNYVERAKSEIIKYFEKLNYVHLNFDELCTKEEKKNSLLGKKIEYTKRKYKQLTADLIKRILKENLERNKLYYKFILTGFSNIIDTSYLSKDDIIQCSFCLIIKREEEDKSEGKYRNDGDEKMEEVLNEEVLNEEVLNEEVLNEEVLNEEVLNEEVLNEEVLNEEVLNEEVLNEEVINEEVLNEEVINEEVLNEEVLNEEVLNEEVLNKEVLNEEVLNEEVLNEEVLNEEVINKKEEEHIINNKEKYVYFLKYFYCIDKDNNYIMPFLNKGKILVYRKSNFQECIRMFENEVFLFYGIKKKSLKNIITYLKEFYNFYVIDHMKWLREKREKKLKNNECIENKDEYFMSISFFSYVIEKWKILINKDYNKKFILCNYPYKVEHIEMLEKMLNVRLFIFYFKNKKDENVSYIKEGDKILEAIGEIKYNNQINDDNNQINYNDIRRKRERNKYIRGEKISYILINNLINKVEKKNTTYTKYDEIINKRHVFTFDGPCKGTREYVDEIENFFSTIINVAKKKVILICNMTNKDINFIGFYLQYEYANMVFYDLNIDDDIDDNMSKFLKKDIKNIIEEDVIYNDSIFYKNKDMKTNILINKMKKFISTVNASYYVFSNFPTNLNFEDYEKIHLFFEIKLAILMVEDDSYMNKVDLNKLSESPFGFFFFYFYNRGSLLVMGEKAVDGMDKEKIKLEEEGVEREQIKLEEEGVEREQIKLEEEGVEREQIKLEEEGVEREQIKLEEKLEEEGVEREQIKLEEEDTDKEKNKLKMDDLYKQYDNIKLNNEEVKNQNGLHPNSIFQKNEYDKGFQMYEYDDDMKKVILSRIDKRIGPRLICYYVGDDYDLDVYLKERLNKMDEDTFHLVSYDDVIKGFMSIIINQDEESKKEKKNDETLKKLVEDIRIRRKHKNNKEYIKTMIYKYYLKYILKNKSRYLFSNIIVYNIPPKEIIDEDILKDYSYIIDIRKVIHFVYFIEDDSYNALNDERICSDVMNEHVSSFMLEEVGLEKVDRIASEENILDVENESDDQNVITRDDVLNERNTTTNGNIDSAKIYEDNEKGRDKEMKKEEEKKKKKKETTKKTKMKNNRKKKKMDEYNKELKKNEKIFLSRYKDIEFTRIYIDKELPCNMLNIYCPKIIILFIPQNIYLQLYISSLICLHLKNYKSINTASLIYEIRILERMKTKMVYIEKCKKGGGGQGEKEKEKYISDIMDEKRMIRKIYDYIMSKIKRVDSNILLCGFPIFLRKGYYNNKSDYFYQFDFLKKFKIDGIISFLFDDTYLEQICNGKNIVCAEKYKEILNFMYKEYRYKCKIYYERIRNNDDLQNVLAKLKNNL</sequence>
<dbReference type="PRINTS" id="PR01243">
    <property type="entry name" value="NUCDPKINASE"/>
</dbReference>
<keyword evidence="4 11" id="KW-0808">Transferase</keyword>
<dbReference type="SMART" id="SM00562">
    <property type="entry name" value="NDK"/>
    <property type="match status" value="1"/>
</dbReference>
<evidence type="ECO:0000256" key="9">
    <source>
        <dbReference type="SAM" id="MobiDB-lite"/>
    </source>
</evidence>
<dbReference type="Pfam" id="PF00334">
    <property type="entry name" value="NDK"/>
    <property type="match status" value="1"/>
</dbReference>
<gene>
    <name evidence="11" type="ORF">PRCDC_0604200</name>
</gene>
<reference evidence="11" key="1">
    <citation type="submission" date="2014-01" db="EMBL/GenBank/DDBJ databases">
        <authorList>
            <person name="Aslett M."/>
        </authorList>
    </citation>
    <scope>NUCLEOTIDE SEQUENCE</scope>
    <source>
        <strain evidence="11">CDC</strain>
    </source>
</reference>
<comment type="cofactor">
    <cofactor evidence="1">
        <name>Mg(2+)</name>
        <dbReference type="ChEBI" id="CHEBI:18420"/>
    </cofactor>
</comment>
<feature type="region of interest" description="Disordered" evidence="9">
    <location>
        <begin position="1637"/>
        <end position="1677"/>
    </location>
</feature>
<dbReference type="VEuPathDB" id="PlasmoDB:PRG01_0605100"/>
<dbReference type="SUPFAM" id="SSF54919">
    <property type="entry name" value="Nucleoside diphosphate kinase, NDK"/>
    <property type="match status" value="2"/>
</dbReference>
<dbReference type="InterPro" id="IPR036850">
    <property type="entry name" value="NDK-like_dom_sf"/>
</dbReference>
<comment type="caution">
    <text evidence="6">Lacks conserved residue(s) required for the propagation of feature annotation.</text>
</comment>
<keyword evidence="12" id="KW-1185">Reference proteome</keyword>
<dbReference type="InterPro" id="IPR034907">
    <property type="entry name" value="NDK-like_dom"/>
</dbReference>
<evidence type="ECO:0000256" key="3">
    <source>
        <dbReference type="ARBA" id="ARBA00012966"/>
    </source>
</evidence>
<dbReference type="PANTHER" id="PTHR11349">
    <property type="entry name" value="NUCLEOSIDE DIPHOSPHATE KINASE"/>
    <property type="match status" value="1"/>
</dbReference>
<dbReference type="Gene3D" id="3.30.70.141">
    <property type="entry name" value="Nucleoside diphosphate kinase-like domain"/>
    <property type="match status" value="2"/>
</dbReference>
<evidence type="ECO:0000313" key="12">
    <source>
        <dbReference type="Proteomes" id="UP000027581"/>
    </source>
</evidence>